<reference evidence="3 4" key="1">
    <citation type="journal article" date="2015" name="Genome Announc.">
        <title>Expanding the biotechnology potential of lactobacilli through comparative genomics of 213 strains and associated genera.</title>
        <authorList>
            <person name="Sun Z."/>
            <person name="Harris H.M."/>
            <person name="McCann A."/>
            <person name="Guo C."/>
            <person name="Argimon S."/>
            <person name="Zhang W."/>
            <person name="Yang X."/>
            <person name="Jeffery I.B."/>
            <person name="Cooney J.C."/>
            <person name="Kagawa T.F."/>
            <person name="Liu W."/>
            <person name="Song Y."/>
            <person name="Salvetti E."/>
            <person name="Wrobel A."/>
            <person name="Rasinkangas P."/>
            <person name="Parkhill J."/>
            <person name="Rea M.C."/>
            <person name="O'Sullivan O."/>
            <person name="Ritari J."/>
            <person name="Douillard F.P."/>
            <person name="Paul Ross R."/>
            <person name="Yang R."/>
            <person name="Briner A.E."/>
            <person name="Felis G.E."/>
            <person name="de Vos W.M."/>
            <person name="Barrangou R."/>
            <person name="Klaenhammer T.R."/>
            <person name="Caufield P.W."/>
            <person name="Cui Y."/>
            <person name="Zhang H."/>
            <person name="O'Toole P.W."/>
        </authorList>
    </citation>
    <scope>NUCLEOTIDE SEQUENCE [LARGE SCALE GENOMIC DNA]</scope>
    <source>
        <strain evidence="3 4">DSM 23037</strain>
    </source>
</reference>
<feature type="domain" description="YhaN AAA" evidence="2">
    <location>
        <begin position="1"/>
        <end position="200"/>
    </location>
</feature>
<proteinExistence type="predicted"/>
<dbReference type="RefSeq" id="WP_056975224.1">
    <property type="nucleotide sequence ID" value="NZ_AYZL01000020.1"/>
</dbReference>
<feature type="coiled-coil region" evidence="1">
    <location>
        <begin position="501"/>
        <end position="538"/>
    </location>
</feature>
<dbReference type="SUPFAM" id="SSF52540">
    <property type="entry name" value="P-loop containing nucleoside triphosphate hydrolases"/>
    <property type="match status" value="1"/>
</dbReference>
<name>A0A0R2DUN6_9LACO</name>
<keyword evidence="1" id="KW-0175">Coiled coil</keyword>
<gene>
    <name evidence="3" type="ORF">FC86_GL001029</name>
</gene>
<evidence type="ECO:0000256" key="1">
    <source>
        <dbReference type="SAM" id="Coils"/>
    </source>
</evidence>
<dbReference type="InterPro" id="IPR038734">
    <property type="entry name" value="YhaN_AAA"/>
</dbReference>
<dbReference type="Pfam" id="PF13514">
    <property type="entry name" value="AAA_27"/>
    <property type="match status" value="1"/>
</dbReference>
<organism evidence="3 4">
    <name type="scientific">Holzapfeliella floricola DSM 23037 = JCM 16512</name>
    <dbReference type="NCBI Taxonomy" id="1423744"/>
    <lineage>
        <taxon>Bacteria</taxon>
        <taxon>Bacillati</taxon>
        <taxon>Bacillota</taxon>
        <taxon>Bacilli</taxon>
        <taxon>Lactobacillales</taxon>
        <taxon>Lactobacillaceae</taxon>
        <taxon>Holzapfeliella</taxon>
    </lineage>
</organism>
<evidence type="ECO:0000259" key="2">
    <source>
        <dbReference type="Pfam" id="PF13514"/>
    </source>
</evidence>
<dbReference type="EMBL" id="AYZL01000020">
    <property type="protein sequence ID" value="KRN03917.1"/>
    <property type="molecule type" value="Genomic_DNA"/>
</dbReference>
<dbReference type="Proteomes" id="UP000051378">
    <property type="component" value="Unassembled WGS sequence"/>
</dbReference>
<evidence type="ECO:0000313" key="3">
    <source>
        <dbReference type="EMBL" id="KRN03917.1"/>
    </source>
</evidence>
<dbReference type="Gene3D" id="3.40.50.300">
    <property type="entry name" value="P-loop containing nucleotide triphosphate hydrolases"/>
    <property type="match status" value="2"/>
</dbReference>
<sequence length="810" mass="95442">MKIEQIRIENFGKFSDKTFNFTTNQTVFYGENEAGKSTLAAFISQIMFGFPNKTTKKKQYHPSPMPSLFGGEIVFSDGNSRFVLKRYLNKKTEGDFSVFKDDYEVDASVFFDRVKQVNEMFYQQSFVFNQDTLQNIYGVSEEELMQQIYYLGVTNSKQWLQLSQDKAKNSADIYRPRGRKQPLNQEVAKYHELSELLQEKNEEFKTYQIYQSQLEENQSRLDELQRHSNQLLDYLTHQKQIKEKYSLLEDYHKLEQRVNISQKGFKNVDYRKVQELKLSLSQLDAQIERDKNNLESTKYSHNNDSQEILNKWSEIQYDYQEFKRLESSVNQKENDLASIVDYTPQITRIAQLSDEECLQSQRKLTDFESSKDTSSSGQIALIVSILGYFATIVGLFINPKATFILAIVSTISLLIHFKNNGRGAQKRKEQERHTEFNEYLDYYQFNEAATINSLKEGFEKRTYFKRLTSQIEQDKQNMLSRSQIITDFMTQFGIDPDMNQFESLRTKISQVQQKQLDLKQEESARELKLNNLELLQSQKQSLQFELNQILVRNQFETVEDFEKAYQSHIQAQEDNIRLNAIKKEIGSLWHDVHDYKEHRQRFNQEFDSTEQSYEELKQQQITVQKAIATLTAKQDLLVNDQGIFDLKQQIALQKEKINQLITDWLTQELTSEVIMKMLDVASANRFPNMIERSQKYFEILTVGHYKHVKFTKNSLQVVTKDNKKFEVNELSRGTAEQLYFALKFAFIEQISDMISLPIVIDDAFVNFDNQRVKMIQQLLDEITDYNQVFIFTARKEIKALFRPEDIIELN</sequence>
<protein>
    <recommendedName>
        <fullName evidence="2">YhaN AAA domain-containing protein</fullName>
    </recommendedName>
</protein>
<evidence type="ECO:0000313" key="4">
    <source>
        <dbReference type="Proteomes" id="UP000051378"/>
    </source>
</evidence>
<keyword evidence="4" id="KW-1185">Reference proteome</keyword>
<dbReference type="AlphaFoldDB" id="A0A0R2DUN6"/>
<accession>A0A0R2DUN6</accession>
<dbReference type="PATRIC" id="fig|1423744.4.peg.1056"/>
<dbReference type="PANTHER" id="PTHR41259">
    <property type="entry name" value="DOUBLE-STRAND BREAK REPAIR RAD50 ATPASE, PUTATIVE-RELATED"/>
    <property type="match status" value="1"/>
</dbReference>
<dbReference type="PANTHER" id="PTHR41259:SF1">
    <property type="entry name" value="DOUBLE-STRAND BREAK REPAIR RAD50 ATPASE, PUTATIVE-RELATED"/>
    <property type="match status" value="1"/>
</dbReference>
<comment type="caution">
    <text evidence="3">The sequence shown here is derived from an EMBL/GenBank/DDBJ whole genome shotgun (WGS) entry which is preliminary data.</text>
</comment>
<dbReference type="STRING" id="1423744.FC86_GL001029"/>
<feature type="coiled-coil region" evidence="1">
    <location>
        <begin position="183"/>
        <end position="227"/>
    </location>
</feature>
<dbReference type="InterPro" id="IPR027417">
    <property type="entry name" value="P-loop_NTPase"/>
</dbReference>